<dbReference type="InterPro" id="IPR050445">
    <property type="entry name" value="Bact_polysacc_biosynth/exp"/>
</dbReference>
<dbReference type="PANTHER" id="PTHR32309:SF13">
    <property type="entry name" value="FERRIC ENTEROBACTIN TRANSPORT PROTEIN FEPE"/>
    <property type="match status" value="1"/>
</dbReference>
<evidence type="ECO:0000313" key="3">
    <source>
        <dbReference type="EMBL" id="QTH63133.1"/>
    </source>
</evidence>
<feature type="transmembrane region" description="Helical" evidence="2">
    <location>
        <begin position="487"/>
        <end position="506"/>
    </location>
</feature>
<dbReference type="GO" id="GO:0005886">
    <property type="term" value="C:plasma membrane"/>
    <property type="evidence" value="ECO:0007669"/>
    <property type="project" value="TreeGrafter"/>
</dbReference>
<name>A0A975HHJ8_9GAMM</name>
<gene>
    <name evidence="3" type="ORF">J1N51_10300</name>
</gene>
<evidence type="ECO:0000313" key="4">
    <source>
        <dbReference type="Proteomes" id="UP000682739"/>
    </source>
</evidence>
<dbReference type="GO" id="GO:0004713">
    <property type="term" value="F:protein tyrosine kinase activity"/>
    <property type="evidence" value="ECO:0007669"/>
    <property type="project" value="TreeGrafter"/>
</dbReference>
<sequence length="525" mass="59067">MQDLQATIQLVFDYLKGIWIKKRYIIISTWLICPIGLILVARMPDVYESNAKVYADTRSMLKPLLRGLTVQTNPDDEINMIARTLLSTPNLEDIARQADLDINANSEAEFRTIVASLRDNISLRPSNRDNIYSIAYEHPDPNKAKQVVLLTLDKFIESALGQNRKDSDTATKFLDQQIEEYARRLAQSEQRVADFKKQYGELLAGDSYYQQRASLASQIESLNLELAEKETQLKSLKSKFSAATPSTDGADSVNIQTQYDQRIAQLQANLDDLQIRFTEQHPDVIQTKERLDVLVAQRKKEIEEMVKGLSSGELASGGLSENAIVQELTIVINNLESNIASLNVRKASYQQKLKSLEEKIELVPDIEAKRTALDRDYGITKRKYEEFLARKESADISRKADLSAEEVQFRIIEPPVVPLEPSGPNRPMFYTVVFIISIGAGVVLAFLTSQLNPVVVNASQLSNVTGRPVLGAVTDINLEAIKKKNRFRVFVFALSTLTVFCIYMAFMATDLVLRTTPIKLVETLL</sequence>
<reference evidence="3" key="1">
    <citation type="submission" date="2021-03" db="EMBL/GenBank/DDBJ databases">
        <title>Description of Psychrosphaera ytuae sp. nov. isolated from deep sea sediment of South China Sea.</title>
        <authorList>
            <person name="Zhang J."/>
            <person name="Xu X.-D."/>
        </authorList>
    </citation>
    <scope>NUCLEOTIDE SEQUENCE</scope>
    <source>
        <strain evidence="3">MTZ26</strain>
    </source>
</reference>
<feature type="transmembrane region" description="Helical" evidence="2">
    <location>
        <begin position="24"/>
        <end position="43"/>
    </location>
</feature>
<dbReference type="InterPro" id="IPR014345">
    <property type="entry name" value="XrtA_polysacc_chain"/>
</dbReference>
<evidence type="ECO:0000256" key="2">
    <source>
        <dbReference type="SAM" id="Phobius"/>
    </source>
</evidence>
<feature type="coiled-coil region" evidence="1">
    <location>
        <begin position="325"/>
        <end position="359"/>
    </location>
</feature>
<dbReference type="EMBL" id="CP072110">
    <property type="protein sequence ID" value="QTH63133.1"/>
    <property type="molecule type" value="Genomic_DNA"/>
</dbReference>
<keyword evidence="4" id="KW-1185">Reference proteome</keyword>
<keyword evidence="2" id="KW-0472">Membrane</keyword>
<evidence type="ECO:0000256" key="1">
    <source>
        <dbReference type="SAM" id="Coils"/>
    </source>
</evidence>
<dbReference type="PANTHER" id="PTHR32309">
    <property type="entry name" value="TYROSINE-PROTEIN KINASE"/>
    <property type="match status" value="1"/>
</dbReference>
<keyword evidence="2" id="KW-1133">Transmembrane helix</keyword>
<dbReference type="NCBIfam" id="TIGR03007">
    <property type="entry name" value="pepcterm_ChnLen"/>
    <property type="match status" value="1"/>
</dbReference>
<feature type="coiled-coil region" evidence="1">
    <location>
        <begin position="171"/>
        <end position="276"/>
    </location>
</feature>
<dbReference type="Proteomes" id="UP000682739">
    <property type="component" value="Chromosome"/>
</dbReference>
<keyword evidence="2" id="KW-0812">Transmembrane</keyword>
<accession>A0A975HHJ8</accession>
<dbReference type="RefSeq" id="WP_208831053.1">
    <property type="nucleotide sequence ID" value="NZ_CP072110.1"/>
</dbReference>
<feature type="transmembrane region" description="Helical" evidence="2">
    <location>
        <begin position="428"/>
        <end position="447"/>
    </location>
</feature>
<dbReference type="AlphaFoldDB" id="A0A975HHJ8"/>
<dbReference type="KEGG" id="psym:J1N51_10300"/>
<protein>
    <submittedName>
        <fullName evidence="3">Chain-length determining protein</fullName>
    </submittedName>
</protein>
<proteinExistence type="predicted"/>
<organism evidence="3 4">
    <name type="scientific">Psychrosphaera ytuae</name>
    <dbReference type="NCBI Taxonomy" id="2820710"/>
    <lineage>
        <taxon>Bacteria</taxon>
        <taxon>Pseudomonadati</taxon>
        <taxon>Pseudomonadota</taxon>
        <taxon>Gammaproteobacteria</taxon>
        <taxon>Alteromonadales</taxon>
        <taxon>Pseudoalteromonadaceae</taxon>
        <taxon>Psychrosphaera</taxon>
    </lineage>
</organism>
<keyword evidence="1" id="KW-0175">Coiled coil</keyword>